<feature type="binding site" evidence="2">
    <location>
        <position position="58"/>
    </location>
    <ligand>
        <name>substrate</name>
    </ligand>
</feature>
<dbReference type="InterPro" id="IPR036921">
    <property type="entry name" value="PurM-like_N_sf"/>
</dbReference>
<keyword evidence="2" id="KW-0460">Magnesium</keyword>
<evidence type="ECO:0000259" key="3">
    <source>
        <dbReference type="Pfam" id="PF00586"/>
    </source>
</evidence>
<keyword evidence="2" id="KW-0479">Metal-binding</keyword>
<dbReference type="SUPFAM" id="SSF55326">
    <property type="entry name" value="PurM N-terminal domain-like"/>
    <property type="match status" value="1"/>
</dbReference>
<dbReference type="EC" id="2.7.4.16" evidence="2"/>
<feature type="binding site" evidence="2">
    <location>
        <position position="79"/>
    </location>
    <ligand>
        <name>Mg(2+)</name>
        <dbReference type="ChEBI" id="CHEBI:18420"/>
        <label>3</label>
    </ligand>
</feature>
<comment type="similarity">
    <text evidence="2">Belongs to the thiamine-monophosphate kinase family.</text>
</comment>
<dbReference type="Pfam" id="PF00586">
    <property type="entry name" value="AIRS"/>
    <property type="match status" value="1"/>
</dbReference>
<feature type="binding site" evidence="2">
    <location>
        <position position="213"/>
    </location>
    <ligand>
        <name>Mg(2+)</name>
        <dbReference type="ChEBI" id="CHEBI:18420"/>
        <label>3</label>
    </ligand>
</feature>
<keyword evidence="2" id="KW-0547">Nucleotide-binding</keyword>
<dbReference type="PANTHER" id="PTHR30270">
    <property type="entry name" value="THIAMINE-MONOPHOSPHATE KINASE"/>
    <property type="match status" value="1"/>
</dbReference>
<comment type="caution">
    <text evidence="2">Lacks conserved residue(s) required for the propagation of feature annotation.</text>
</comment>
<dbReference type="SUPFAM" id="SSF56042">
    <property type="entry name" value="PurM C-terminal domain-like"/>
    <property type="match status" value="1"/>
</dbReference>
<dbReference type="RefSeq" id="WP_280319441.1">
    <property type="nucleotide sequence ID" value="NZ_CP118605.1"/>
</dbReference>
<gene>
    <name evidence="2 5" type="primary">thiL</name>
    <name evidence="5" type="ORF">PVT68_15185</name>
</gene>
<feature type="binding site" evidence="2">
    <location>
        <position position="314"/>
    </location>
    <ligand>
        <name>substrate</name>
    </ligand>
</feature>
<protein>
    <recommendedName>
        <fullName evidence="2">Thiamine-monophosphate kinase</fullName>
        <shortName evidence="2">TMP kinase</shortName>
        <shortName evidence="2">Thiamine-phosphate kinase</shortName>
        <ecNumber evidence="2">2.7.4.16</ecNumber>
    </recommendedName>
</protein>
<comment type="miscellaneous">
    <text evidence="2">Reaction mechanism of ThiL seems to utilize a direct, inline transfer of the gamma-phosphate of ATP to TMP rather than a phosphorylated enzyme intermediate.</text>
</comment>
<dbReference type="InterPro" id="IPR016188">
    <property type="entry name" value="PurM-like_N"/>
</dbReference>
<keyword evidence="2" id="KW-0067">ATP-binding</keyword>
<dbReference type="Gene3D" id="3.90.650.10">
    <property type="entry name" value="PurM-like C-terminal domain"/>
    <property type="match status" value="1"/>
</dbReference>
<feature type="binding site" evidence="2">
    <location>
        <position position="126"/>
    </location>
    <ligand>
        <name>Mg(2+)</name>
        <dbReference type="ChEBI" id="CHEBI:18420"/>
        <label>1</label>
    </ligand>
</feature>
<feature type="binding site" evidence="2">
    <location>
        <begin position="125"/>
        <end position="126"/>
    </location>
    <ligand>
        <name>ATP</name>
        <dbReference type="ChEBI" id="CHEBI:30616"/>
    </ligand>
</feature>
<dbReference type="PANTHER" id="PTHR30270:SF0">
    <property type="entry name" value="THIAMINE-MONOPHOSPHATE KINASE"/>
    <property type="match status" value="1"/>
</dbReference>
<dbReference type="Pfam" id="PF02769">
    <property type="entry name" value="AIRS_C"/>
    <property type="match status" value="1"/>
</dbReference>
<organism evidence="5 6">
    <name type="scientific">Microbulbifer bruguierae</name>
    <dbReference type="NCBI Taxonomy" id="3029061"/>
    <lineage>
        <taxon>Bacteria</taxon>
        <taxon>Pseudomonadati</taxon>
        <taxon>Pseudomonadota</taxon>
        <taxon>Gammaproteobacteria</taxon>
        <taxon>Cellvibrionales</taxon>
        <taxon>Microbulbiferaceae</taxon>
        <taxon>Microbulbifer</taxon>
    </lineage>
</organism>
<dbReference type="NCBIfam" id="TIGR01379">
    <property type="entry name" value="thiL"/>
    <property type="match status" value="1"/>
</dbReference>
<evidence type="ECO:0000259" key="4">
    <source>
        <dbReference type="Pfam" id="PF02769"/>
    </source>
</evidence>
<feature type="domain" description="PurM-like C-terminal" evidence="4">
    <location>
        <begin position="154"/>
        <end position="300"/>
    </location>
</feature>
<dbReference type="HAMAP" id="MF_02128">
    <property type="entry name" value="TMP_kinase"/>
    <property type="match status" value="1"/>
</dbReference>
<dbReference type="GO" id="GO:0009030">
    <property type="term" value="F:thiamine-phosphate kinase activity"/>
    <property type="evidence" value="ECO:0007669"/>
    <property type="project" value="UniProtKB-EC"/>
</dbReference>
<dbReference type="Gene3D" id="3.30.1330.10">
    <property type="entry name" value="PurM-like, N-terminal domain"/>
    <property type="match status" value="1"/>
</dbReference>
<reference evidence="5 6" key="1">
    <citation type="submission" date="2023-02" db="EMBL/GenBank/DDBJ databases">
        <title>Description and genomic characterization of Microbulbifer bruguierae sp. nov., isolated from the sediment of mangrove plant Bruguiera sexangula.</title>
        <authorList>
            <person name="Long M."/>
        </authorList>
    </citation>
    <scope>NUCLEOTIDE SEQUENCE [LARGE SCALE GENOMIC DNA]</scope>
    <source>
        <strain evidence="5 6">H12</strain>
    </source>
</reference>
<dbReference type="InterPro" id="IPR036676">
    <property type="entry name" value="PurM-like_C_sf"/>
</dbReference>
<feature type="domain" description="PurM-like N-terminal" evidence="3">
    <location>
        <begin position="32"/>
        <end position="140"/>
    </location>
</feature>
<feature type="binding site" evidence="2">
    <location>
        <position position="216"/>
    </location>
    <ligand>
        <name>Mg(2+)</name>
        <dbReference type="ChEBI" id="CHEBI:18420"/>
        <label>5</label>
    </ligand>
</feature>
<keyword evidence="2 5" id="KW-0418">Kinase</keyword>
<name>A0ABY8NBN8_9GAMM</name>
<comment type="pathway">
    <text evidence="2">Cofactor biosynthesis; thiamine diphosphate biosynthesis; thiamine diphosphate from thiamine phosphate: step 1/1.</text>
</comment>
<feature type="binding site" evidence="2">
    <location>
        <position position="34"/>
    </location>
    <ligand>
        <name>Mg(2+)</name>
        <dbReference type="ChEBI" id="CHEBI:18420"/>
        <label>4</label>
    </ligand>
</feature>
<dbReference type="EMBL" id="CP118605">
    <property type="protein sequence ID" value="WGL16105.1"/>
    <property type="molecule type" value="Genomic_DNA"/>
</dbReference>
<sequence length="317" mass="33217">MSGPGEFELIRDFFAARFQGSAPEAGVVLGIGDDCALLTPPAGKTLATSVDTLVAGVHFPATADPYRIASRALRVNLSDLAAMNAQPLWFTLALTLPESNADWLAGFAEGLADTAKRFDVQLVGGDTTKGPLAITIQVTGACDRPLRRDGASAGDSVFVSNRLGAAAAALPIVLGEVGGSEIQRQQMDASYYFPEPQFTVASAIGGYASAALDISDGLLADLAHICEASGLGAELDLNQVPVAELAQTMSGDQARTVAVTGGDDYQLCFTVPQQHLPALNVLNLPITCIGTMTRERGIRCTLDGEPWTHAQPGYRHF</sequence>
<dbReference type="InterPro" id="IPR010918">
    <property type="entry name" value="PurM-like_C_dom"/>
</dbReference>
<feature type="binding site" evidence="2">
    <location>
        <position position="34"/>
    </location>
    <ligand>
        <name>Mg(2+)</name>
        <dbReference type="ChEBI" id="CHEBI:18420"/>
        <label>3</label>
    </ligand>
</feature>
<evidence type="ECO:0000313" key="6">
    <source>
        <dbReference type="Proteomes" id="UP001236500"/>
    </source>
</evidence>
<feature type="binding site" evidence="2">
    <location>
        <position position="51"/>
    </location>
    <ligand>
        <name>Mg(2+)</name>
        <dbReference type="ChEBI" id="CHEBI:18420"/>
        <label>2</label>
    </ligand>
</feature>
<feature type="binding site" evidence="2">
    <location>
        <position position="49"/>
    </location>
    <ligand>
        <name>Mg(2+)</name>
        <dbReference type="ChEBI" id="CHEBI:18420"/>
        <label>4</label>
    </ligand>
</feature>
<keyword evidence="6" id="KW-1185">Reference proteome</keyword>
<keyword evidence="1 2" id="KW-0784">Thiamine biosynthesis</keyword>
<accession>A0ABY8NBN8</accession>
<feature type="binding site" evidence="2">
    <location>
        <position position="148"/>
    </location>
    <ligand>
        <name>ATP</name>
        <dbReference type="ChEBI" id="CHEBI:30616"/>
    </ligand>
</feature>
<dbReference type="PIRSF" id="PIRSF005303">
    <property type="entry name" value="Thiam_monoph_kin"/>
    <property type="match status" value="1"/>
</dbReference>
<comment type="function">
    <text evidence="2">Catalyzes the ATP-dependent phosphorylation of thiamine-monophosphate (TMP) to form thiamine-pyrophosphate (TPP), the active form of vitamin B1.</text>
</comment>
<feature type="binding site" evidence="2">
    <location>
        <position position="79"/>
    </location>
    <ligand>
        <name>Mg(2+)</name>
        <dbReference type="ChEBI" id="CHEBI:18420"/>
        <label>4</label>
    </ligand>
</feature>
<keyword evidence="2 5" id="KW-0808">Transferase</keyword>
<feature type="binding site" evidence="2">
    <location>
        <position position="51"/>
    </location>
    <ligand>
        <name>Mg(2+)</name>
        <dbReference type="ChEBI" id="CHEBI:18420"/>
        <label>1</label>
    </ligand>
</feature>
<dbReference type="InterPro" id="IPR006283">
    <property type="entry name" value="ThiL-like"/>
</dbReference>
<evidence type="ECO:0000313" key="5">
    <source>
        <dbReference type="EMBL" id="WGL16105.1"/>
    </source>
</evidence>
<dbReference type="CDD" id="cd02194">
    <property type="entry name" value="ThiL"/>
    <property type="match status" value="1"/>
</dbReference>
<evidence type="ECO:0000256" key="2">
    <source>
        <dbReference type="HAMAP-Rule" id="MF_02128"/>
    </source>
</evidence>
<dbReference type="Proteomes" id="UP001236500">
    <property type="component" value="Chromosome"/>
</dbReference>
<proteinExistence type="inferred from homology"/>
<comment type="catalytic activity">
    <reaction evidence="2">
        <text>thiamine phosphate + ATP = thiamine diphosphate + ADP</text>
        <dbReference type="Rhea" id="RHEA:15913"/>
        <dbReference type="ChEBI" id="CHEBI:30616"/>
        <dbReference type="ChEBI" id="CHEBI:37575"/>
        <dbReference type="ChEBI" id="CHEBI:58937"/>
        <dbReference type="ChEBI" id="CHEBI:456216"/>
        <dbReference type="EC" id="2.7.4.16"/>
    </reaction>
</comment>
<feature type="binding site" evidence="2">
    <location>
        <position position="79"/>
    </location>
    <ligand>
        <name>Mg(2+)</name>
        <dbReference type="ChEBI" id="CHEBI:18420"/>
        <label>2</label>
    </ligand>
</feature>
<evidence type="ECO:0000256" key="1">
    <source>
        <dbReference type="ARBA" id="ARBA00022977"/>
    </source>
</evidence>
<feature type="binding site" evidence="2">
    <location>
        <position position="263"/>
    </location>
    <ligand>
        <name>substrate</name>
    </ligand>
</feature>
<feature type="binding site" evidence="2">
    <location>
        <position position="215"/>
    </location>
    <ligand>
        <name>ATP</name>
        <dbReference type="ChEBI" id="CHEBI:30616"/>
    </ligand>
</feature>